<dbReference type="InterPro" id="IPR004087">
    <property type="entry name" value="KH_dom"/>
</dbReference>
<dbReference type="PANTHER" id="PTHR13360">
    <property type="entry name" value="ACTIVATING SIGNAL COINTEGRATOR 1 COMPLEX SUBUNIT 1"/>
    <property type="match status" value="1"/>
</dbReference>
<keyword evidence="4" id="KW-0418">Kinase</keyword>
<evidence type="ECO:0000313" key="4">
    <source>
        <dbReference type="EMBL" id="CEL67773.1"/>
    </source>
</evidence>
<dbReference type="InParanoid" id="F0VJ69"/>
<organism evidence="3 5">
    <name type="scientific">Neospora caninum (strain Liverpool)</name>
    <dbReference type="NCBI Taxonomy" id="572307"/>
    <lineage>
        <taxon>Eukaryota</taxon>
        <taxon>Sar</taxon>
        <taxon>Alveolata</taxon>
        <taxon>Apicomplexa</taxon>
        <taxon>Conoidasida</taxon>
        <taxon>Coccidia</taxon>
        <taxon>Eucoccidiorida</taxon>
        <taxon>Eimeriorina</taxon>
        <taxon>Sarcocystidae</taxon>
        <taxon>Neospora</taxon>
    </lineage>
</organism>
<dbReference type="SMART" id="SM00322">
    <property type="entry name" value="KH"/>
    <property type="match status" value="1"/>
</dbReference>
<reference evidence="4" key="4">
    <citation type="journal article" date="2015" name="PLoS ONE">
        <title>Comprehensive Evaluation of Toxoplasma gondii VEG and Neospora caninum LIV Genomes with Tachyzoite Stage Transcriptome and Proteome Defines Novel Transcript Features.</title>
        <authorList>
            <person name="Ramaprasad A."/>
            <person name="Mourier T."/>
            <person name="Naeem R."/>
            <person name="Malas T.B."/>
            <person name="Moussa E."/>
            <person name="Panigrahi A."/>
            <person name="Vermont S.J."/>
            <person name="Otto T.D."/>
            <person name="Wastling J."/>
            <person name="Pain A."/>
        </authorList>
    </citation>
    <scope>NUCLEOTIDE SEQUENCE</scope>
    <source>
        <strain evidence="4">Liverpool</strain>
    </source>
</reference>
<dbReference type="SUPFAM" id="SSF54791">
    <property type="entry name" value="Eukaryotic type KH-domain (KH-domain type I)"/>
    <property type="match status" value="1"/>
</dbReference>
<gene>
    <name evidence="4" type="ORF">BN1204_035610</name>
    <name evidence="3" type="ORF">NCLIV_035610</name>
</gene>
<accession>F0VJ69</accession>
<keyword evidence="4" id="KW-0808">Transferase</keyword>
<evidence type="ECO:0000256" key="1">
    <source>
        <dbReference type="PROSITE-ProRule" id="PRU00117"/>
    </source>
</evidence>
<dbReference type="Pfam" id="PF00013">
    <property type="entry name" value="KH_1"/>
    <property type="match status" value="1"/>
</dbReference>
<dbReference type="PROSITE" id="PS50084">
    <property type="entry name" value="KH_TYPE_1"/>
    <property type="match status" value="1"/>
</dbReference>
<proteinExistence type="predicted"/>
<reference evidence="5" key="3">
    <citation type="journal article" date="2012" name="PLoS Pathog.">
        <title>Comparative genomics of the apicomplexan parasites Toxoplasma gondii and Neospora caninum: Coccidia differing in host range and transmission strategy.</title>
        <authorList>
            <person name="Reid A.J."/>
            <person name="Vermont S.J."/>
            <person name="Cotton J.A."/>
            <person name="Harris D."/>
            <person name="Hill-Cawthorne G.A."/>
            <person name="Konen-Waisman S."/>
            <person name="Latham S.M."/>
            <person name="Mourier T."/>
            <person name="Norton R."/>
            <person name="Quail M.A."/>
            <person name="Sanders M."/>
            <person name="Shanmugam D."/>
            <person name="Sohal A."/>
            <person name="Wasmuth J.D."/>
            <person name="Brunk B."/>
            <person name="Grigg M.E."/>
            <person name="Howard J.C."/>
            <person name="Parkinson J."/>
            <person name="Roos D.S."/>
            <person name="Trees A.J."/>
            <person name="Berriman M."/>
            <person name="Pain A."/>
            <person name="Wastling J.M."/>
        </authorList>
    </citation>
    <scope>NUCLEOTIDE SEQUENCE [LARGE SCALE GENOMIC DNA]</scope>
    <source>
        <strain evidence="5">Liverpool</strain>
    </source>
</reference>
<reference evidence="3" key="1">
    <citation type="submission" date="2011-02" db="EMBL/GenBank/DDBJ databases">
        <authorList>
            <person name="Aslett M."/>
        </authorList>
    </citation>
    <scope>NUCLEOTIDE SEQUENCE</scope>
    <source>
        <strain evidence="3">Liverpool</strain>
    </source>
</reference>
<evidence type="ECO:0000313" key="3">
    <source>
        <dbReference type="EMBL" id="CBZ53780.1"/>
    </source>
</evidence>
<dbReference type="GO" id="GO:0016301">
    <property type="term" value="F:kinase activity"/>
    <property type="evidence" value="ECO:0007669"/>
    <property type="project" value="UniProtKB-KW"/>
</dbReference>
<dbReference type="OMA" id="CLAHFQT"/>
<dbReference type="GeneID" id="13443348"/>
<evidence type="ECO:0000259" key="2">
    <source>
        <dbReference type="SMART" id="SM00322"/>
    </source>
</evidence>
<dbReference type="InterPro" id="IPR004088">
    <property type="entry name" value="KH_dom_type_1"/>
</dbReference>
<dbReference type="OrthoDB" id="277832at2759"/>
<dbReference type="GO" id="GO:0006307">
    <property type="term" value="P:DNA alkylation repair"/>
    <property type="evidence" value="ECO:0007669"/>
    <property type="project" value="InterPro"/>
</dbReference>
<protein>
    <submittedName>
        <fullName evidence="4">cAMP-dependent protein kinase A anchor protein, AKAP7</fullName>
    </submittedName>
</protein>
<sequence length="417" mass="47594">MSAFEGLPEAFLRPQFRQAKVAGCTYRQIEVDDGSRDLFDLPLWDQNDNLHKWQRKKGGDTGDGGDNEAHVRHWEAEDDYLDEEASLLTFDDSSSSWTLHMSIPRALHHAVVGKRGQKLRELERDFHVSIQMPSANEEEVTIQGSQRDSLLSVKAEIELLLEQQKPARRYSHFICIPLTDPRLGERFNIFKAQLKAAYPDLDEALFAQPNRLHFTILMLNLPTKESEETCRHFLESLGPRIYDAVDTRCMRLHLKGLEILNDDPSSAHVVYTTQYSGNDADQETLDRLNRLCEAVIVAFKEAGIVTDEELRRQRLVDSEGKKCSVKLHATVMNTTYQIRKARRSRPDAENEDSSSALERRREAIRHARGGFDATQLLRDFRLFDFLNAQATCVSLCSLTGSEEQGGFYRTVASVRLP</sequence>
<evidence type="ECO:0000313" key="5">
    <source>
        <dbReference type="Proteomes" id="UP000007494"/>
    </source>
</evidence>
<feature type="domain" description="K Homology" evidence="2">
    <location>
        <begin position="95"/>
        <end position="165"/>
    </location>
</feature>
<dbReference type="PANTHER" id="PTHR13360:SF1">
    <property type="entry name" value="ACTIVATING SIGNAL COINTEGRATOR 1 COMPLEX SUBUNIT 1"/>
    <property type="match status" value="1"/>
</dbReference>
<dbReference type="InterPro" id="IPR009210">
    <property type="entry name" value="ASCC1"/>
</dbReference>
<dbReference type="GO" id="GO:0005634">
    <property type="term" value="C:nucleus"/>
    <property type="evidence" value="ECO:0007669"/>
    <property type="project" value="TreeGrafter"/>
</dbReference>
<dbReference type="EMBL" id="LN714483">
    <property type="protein sequence ID" value="CEL67773.1"/>
    <property type="molecule type" value="Genomic_DNA"/>
</dbReference>
<dbReference type="Proteomes" id="UP000007494">
    <property type="component" value="Chromosome VIII"/>
</dbReference>
<dbReference type="Gene3D" id="3.90.1140.10">
    <property type="entry name" value="Cyclic phosphodiesterase"/>
    <property type="match status" value="1"/>
</dbReference>
<dbReference type="InterPro" id="IPR019510">
    <property type="entry name" value="AKAP7-like_phosphoesterase"/>
</dbReference>
<dbReference type="AlphaFoldDB" id="F0VJ69"/>
<keyword evidence="5" id="KW-1185">Reference proteome</keyword>
<dbReference type="VEuPathDB" id="ToxoDB:NCLIV_035610"/>
<dbReference type="GO" id="GO:0003723">
    <property type="term" value="F:RNA binding"/>
    <property type="evidence" value="ECO:0007669"/>
    <property type="project" value="UniProtKB-UniRule"/>
</dbReference>
<dbReference type="RefSeq" id="XP_003883812.1">
    <property type="nucleotide sequence ID" value="XM_003883763.1"/>
</dbReference>
<dbReference type="eggNOG" id="KOG2814">
    <property type="taxonomic scope" value="Eukaryota"/>
</dbReference>
<dbReference type="Pfam" id="PF10469">
    <property type="entry name" value="AKAP7_NLS"/>
    <property type="match status" value="1"/>
</dbReference>
<dbReference type="EMBL" id="FR823390">
    <property type="protein sequence ID" value="CBZ53780.1"/>
    <property type="molecule type" value="Genomic_DNA"/>
</dbReference>
<reference evidence="3" key="2">
    <citation type="submission" date="2011-03" db="EMBL/GenBank/DDBJ databases">
        <title>Comparative genomics and transcriptomics of Neospora caninum and Toxoplasma gondii.</title>
        <authorList>
            <person name="Reid A.J."/>
            <person name="Sohal A."/>
            <person name="Harris D."/>
            <person name="Quail M."/>
            <person name="Sanders M."/>
            <person name="Berriman M."/>
            <person name="Wastling J.M."/>
            <person name="Pain A."/>
        </authorList>
    </citation>
    <scope>NUCLEOTIDE SEQUENCE</scope>
    <source>
        <strain evidence="3">Liverpool</strain>
    </source>
</reference>
<dbReference type="GO" id="GO:0006355">
    <property type="term" value="P:regulation of DNA-templated transcription"/>
    <property type="evidence" value="ECO:0007669"/>
    <property type="project" value="TreeGrafter"/>
</dbReference>
<name>F0VJ69_NEOCL</name>
<dbReference type="InterPro" id="IPR036612">
    <property type="entry name" value="KH_dom_type_1_sf"/>
</dbReference>
<dbReference type="Gene3D" id="3.30.1370.10">
    <property type="entry name" value="K Homology domain, type 1"/>
    <property type="match status" value="1"/>
</dbReference>
<keyword evidence="1" id="KW-0694">RNA-binding</keyword>